<evidence type="ECO:0000313" key="2">
    <source>
        <dbReference type="Proteomes" id="UP000076715"/>
    </source>
</evidence>
<dbReference type="InterPro" id="IPR024653">
    <property type="entry name" value="Peptidase_M10/M27/M57"/>
</dbReference>
<dbReference type="STRING" id="1642818.AWE51_18685"/>
<sequence length="303" mass="33625">MKLNFFKTGIILLSTVTLLTTSCSNEEFGTPEQVNVTNLPDNVLNKVLDLQMDPSLFNYQEIQLFDGSTKKIVITSGDMAIDVDRFLAIPSNQGGLNAKQYRSQFLIDTDKYPTVDIIAFIGEGPFGLSQLAQDGLVAAVQNWNEVSSKLELTLTFTTEPTFDSDVFEIRVNTASDINSDGLADFPNAEGKPGPFVLINSRVNANFPDGFEHLLTHEIGHAIGFRHTDWNSRQSCVDQGLETESTVENDLPVPSIIFGTLPSIPGILEQENSIMNACFNFRTTDGELNFNDRSGLRFLYPKYY</sequence>
<dbReference type="InterPro" id="IPR024079">
    <property type="entry name" value="MetalloPept_cat_dom_sf"/>
</dbReference>
<keyword evidence="2" id="KW-1185">Reference proteome</keyword>
<evidence type="ECO:0008006" key="3">
    <source>
        <dbReference type="Google" id="ProtNLM"/>
    </source>
</evidence>
<dbReference type="Pfam" id="PF12388">
    <property type="entry name" value="Peptidase_M57"/>
    <property type="match status" value="1"/>
</dbReference>
<dbReference type="EMBL" id="LQRT01000060">
    <property type="protein sequence ID" value="KZS38073.1"/>
    <property type="molecule type" value="Genomic_DNA"/>
</dbReference>
<dbReference type="GO" id="GO:0008237">
    <property type="term" value="F:metallopeptidase activity"/>
    <property type="evidence" value="ECO:0007669"/>
    <property type="project" value="InterPro"/>
</dbReference>
<reference evidence="1 2" key="1">
    <citation type="submission" date="2016-01" db="EMBL/GenBank/DDBJ databases">
        <title>The draft genome sequence of Aquimarina sp. RZW4-3-2.</title>
        <authorList>
            <person name="Wang Y."/>
        </authorList>
    </citation>
    <scope>NUCLEOTIDE SEQUENCE [LARGE SCALE GENOMIC DNA]</scope>
    <source>
        <strain evidence="1 2">RZW4-3-2</strain>
    </source>
</reference>
<accession>A0A162WG37</accession>
<comment type="caution">
    <text evidence="1">The sequence shown here is derived from an EMBL/GenBank/DDBJ whole genome shotgun (WGS) entry which is preliminary data.</text>
</comment>
<organism evidence="1 2">
    <name type="scientific">Aquimarina aggregata</name>
    <dbReference type="NCBI Taxonomy" id="1642818"/>
    <lineage>
        <taxon>Bacteria</taxon>
        <taxon>Pseudomonadati</taxon>
        <taxon>Bacteroidota</taxon>
        <taxon>Flavobacteriia</taxon>
        <taxon>Flavobacteriales</taxon>
        <taxon>Flavobacteriaceae</taxon>
        <taxon>Aquimarina</taxon>
    </lineage>
</organism>
<gene>
    <name evidence="1" type="ORF">AWE51_18685</name>
</gene>
<dbReference type="PROSITE" id="PS51257">
    <property type="entry name" value="PROKAR_LIPOPROTEIN"/>
    <property type="match status" value="1"/>
</dbReference>
<dbReference type="OrthoDB" id="785995at2"/>
<protein>
    <recommendedName>
        <fullName evidence="3">Peptidase metallopeptidase domain-containing protein</fullName>
    </recommendedName>
</protein>
<evidence type="ECO:0000313" key="1">
    <source>
        <dbReference type="EMBL" id="KZS38073.1"/>
    </source>
</evidence>
<dbReference type="Proteomes" id="UP000076715">
    <property type="component" value="Unassembled WGS sequence"/>
</dbReference>
<dbReference type="SUPFAM" id="SSF55486">
    <property type="entry name" value="Metalloproteases ('zincins'), catalytic domain"/>
    <property type="match status" value="1"/>
</dbReference>
<proteinExistence type="predicted"/>
<dbReference type="RefSeq" id="WP_066319912.1">
    <property type="nucleotide sequence ID" value="NZ_LQRT01000060.1"/>
</dbReference>
<dbReference type="Gene3D" id="3.40.390.10">
    <property type="entry name" value="Collagenase (Catalytic Domain)"/>
    <property type="match status" value="1"/>
</dbReference>
<name>A0A162WG37_9FLAO</name>
<dbReference type="AlphaFoldDB" id="A0A162WG37"/>